<dbReference type="EC" id="2.3.1.48" evidence="2"/>
<dbReference type="GO" id="GO:0031490">
    <property type="term" value="F:chromatin DNA binding"/>
    <property type="evidence" value="ECO:0007669"/>
    <property type="project" value="TreeGrafter"/>
</dbReference>
<evidence type="ECO:0000256" key="10">
    <source>
        <dbReference type="ARBA" id="ARBA00023242"/>
    </source>
</evidence>
<dbReference type="GO" id="GO:0008270">
    <property type="term" value="F:zinc ion binding"/>
    <property type="evidence" value="ECO:0007669"/>
    <property type="project" value="UniProtKB-KW"/>
</dbReference>
<keyword evidence="5 12" id="KW-0863">Zinc-finger</keyword>
<dbReference type="GO" id="GO:0003713">
    <property type="term" value="F:transcription coactivator activity"/>
    <property type="evidence" value="ECO:0007669"/>
    <property type="project" value="TreeGrafter"/>
</dbReference>
<evidence type="ECO:0000256" key="11">
    <source>
        <dbReference type="ARBA" id="ARBA00048017"/>
    </source>
</evidence>
<dbReference type="GO" id="GO:0000123">
    <property type="term" value="C:histone acetyltransferase complex"/>
    <property type="evidence" value="ECO:0007669"/>
    <property type="project" value="TreeGrafter"/>
</dbReference>
<evidence type="ECO:0000256" key="8">
    <source>
        <dbReference type="ARBA" id="ARBA00023015"/>
    </source>
</evidence>
<protein>
    <recommendedName>
        <fullName evidence="2">histone acetyltransferase</fullName>
        <ecNumber evidence="2">2.3.1.48</ecNumber>
    </recommendedName>
</protein>
<evidence type="ECO:0000256" key="2">
    <source>
        <dbReference type="ARBA" id="ARBA00013184"/>
    </source>
</evidence>
<accession>A0A914C4S3</accession>
<dbReference type="InterPro" id="IPR001841">
    <property type="entry name" value="Znf_RING"/>
</dbReference>
<proteinExistence type="predicted"/>
<feature type="domain" description="RING-type" evidence="13">
    <location>
        <begin position="84"/>
        <end position="142"/>
    </location>
</feature>
<feature type="domain" description="TAZ-type" evidence="14">
    <location>
        <begin position="1"/>
        <end position="53"/>
    </location>
</feature>
<dbReference type="PANTHER" id="PTHR13808:SF1">
    <property type="entry name" value="HISTONE ACETYLTRANSFERASE"/>
    <property type="match status" value="1"/>
</dbReference>
<dbReference type="InterPro" id="IPR013083">
    <property type="entry name" value="Znf_RING/FYVE/PHD"/>
</dbReference>
<comment type="catalytic activity">
    <reaction evidence="11">
        <text>L-lysyl-[protein] + acetyl-CoA = N(6)-acetyl-L-lysyl-[protein] + CoA + H(+)</text>
        <dbReference type="Rhea" id="RHEA:45948"/>
        <dbReference type="Rhea" id="RHEA-COMP:9752"/>
        <dbReference type="Rhea" id="RHEA-COMP:10731"/>
        <dbReference type="ChEBI" id="CHEBI:15378"/>
        <dbReference type="ChEBI" id="CHEBI:29969"/>
        <dbReference type="ChEBI" id="CHEBI:57287"/>
        <dbReference type="ChEBI" id="CHEBI:57288"/>
        <dbReference type="ChEBI" id="CHEBI:61930"/>
        <dbReference type="EC" id="2.3.1.48"/>
    </reaction>
</comment>
<comment type="subcellular location">
    <subcellularLocation>
        <location evidence="1">Nucleus</location>
    </subcellularLocation>
</comment>
<dbReference type="Proteomes" id="UP000887540">
    <property type="component" value="Unplaced"/>
</dbReference>
<dbReference type="PANTHER" id="PTHR13808">
    <property type="entry name" value="CBP/P300-RELATED"/>
    <property type="match status" value="1"/>
</dbReference>
<evidence type="ECO:0000256" key="9">
    <source>
        <dbReference type="ARBA" id="ARBA00023163"/>
    </source>
</evidence>
<evidence type="ECO:0000313" key="16">
    <source>
        <dbReference type="WBParaSite" id="ACRNAN_Path_288.g1086.t1"/>
    </source>
</evidence>
<dbReference type="GO" id="GO:0005667">
    <property type="term" value="C:transcription regulator complex"/>
    <property type="evidence" value="ECO:0007669"/>
    <property type="project" value="TreeGrafter"/>
</dbReference>
<dbReference type="Gene3D" id="3.30.40.10">
    <property type="entry name" value="Zinc/RING finger domain, C3HC4 (zinc finger)"/>
    <property type="match status" value="1"/>
</dbReference>
<evidence type="ECO:0000256" key="4">
    <source>
        <dbReference type="ARBA" id="ARBA00022723"/>
    </source>
</evidence>
<dbReference type="InterPro" id="IPR035898">
    <property type="entry name" value="TAZ_dom_sf"/>
</dbReference>
<evidence type="ECO:0000256" key="6">
    <source>
        <dbReference type="ARBA" id="ARBA00022833"/>
    </source>
</evidence>
<evidence type="ECO:0000313" key="15">
    <source>
        <dbReference type="Proteomes" id="UP000887540"/>
    </source>
</evidence>
<dbReference type="InterPro" id="IPR000197">
    <property type="entry name" value="Znf_TAZ"/>
</dbReference>
<dbReference type="GO" id="GO:0005634">
    <property type="term" value="C:nucleus"/>
    <property type="evidence" value="ECO:0007669"/>
    <property type="project" value="UniProtKB-SubCell"/>
</dbReference>
<keyword evidence="10" id="KW-0539">Nucleus</keyword>
<organism evidence="15 16">
    <name type="scientific">Acrobeloides nanus</name>
    <dbReference type="NCBI Taxonomy" id="290746"/>
    <lineage>
        <taxon>Eukaryota</taxon>
        <taxon>Metazoa</taxon>
        <taxon>Ecdysozoa</taxon>
        <taxon>Nematoda</taxon>
        <taxon>Chromadorea</taxon>
        <taxon>Rhabditida</taxon>
        <taxon>Tylenchina</taxon>
        <taxon>Cephalobomorpha</taxon>
        <taxon>Cephaloboidea</taxon>
        <taxon>Cephalobidae</taxon>
        <taxon>Acrobeloides</taxon>
    </lineage>
</organism>
<keyword evidence="7" id="KW-0156">Chromatin regulator</keyword>
<evidence type="ECO:0000256" key="3">
    <source>
        <dbReference type="ARBA" id="ARBA00022679"/>
    </source>
</evidence>
<dbReference type="GO" id="GO:0004402">
    <property type="term" value="F:histone acetyltransferase activity"/>
    <property type="evidence" value="ECO:0007669"/>
    <property type="project" value="InterPro"/>
</dbReference>
<feature type="zinc finger region" description="TAZ-type" evidence="12">
    <location>
        <begin position="1"/>
        <end position="53"/>
    </location>
</feature>
<evidence type="ECO:0000256" key="5">
    <source>
        <dbReference type="ARBA" id="ARBA00022771"/>
    </source>
</evidence>
<dbReference type="SUPFAM" id="SSF57933">
    <property type="entry name" value="TAZ domain"/>
    <property type="match status" value="1"/>
</dbReference>
<evidence type="ECO:0000256" key="12">
    <source>
        <dbReference type="PROSITE-ProRule" id="PRU00203"/>
    </source>
</evidence>
<evidence type="ECO:0000259" key="14">
    <source>
        <dbReference type="PROSITE" id="PS50134"/>
    </source>
</evidence>
<keyword evidence="6 12" id="KW-0862">Zinc</keyword>
<keyword evidence="4 12" id="KW-0479">Metal-binding</keyword>
<sequence length="166" mass="18916">MPKCLKMKKILAHCILCSRRQNCPVCKQVIAVSCLHAKDCTANDCKVPFCAHLRNRLAAFRSQRQFEKTQSIEDGPPIDEQIKCLICLSEKPEKPLGCVDCKQLIGCGRCVARWFFTNFMADISAIATEPLAEGRRNCPLCRSKWDTRKKLAPYQVLKEKKDEEKV</sequence>
<keyword evidence="3" id="KW-0808">Transferase</keyword>
<keyword evidence="15" id="KW-1185">Reference proteome</keyword>
<evidence type="ECO:0000259" key="13">
    <source>
        <dbReference type="PROSITE" id="PS50089"/>
    </source>
</evidence>
<reference evidence="16" key="1">
    <citation type="submission" date="2022-11" db="UniProtKB">
        <authorList>
            <consortium name="WormBaseParasite"/>
        </authorList>
    </citation>
    <scope>IDENTIFICATION</scope>
</reference>
<dbReference type="PROSITE" id="PS50134">
    <property type="entry name" value="ZF_TAZ"/>
    <property type="match status" value="1"/>
</dbReference>
<evidence type="ECO:0000256" key="7">
    <source>
        <dbReference type="ARBA" id="ARBA00022853"/>
    </source>
</evidence>
<keyword evidence="8" id="KW-0805">Transcription regulation</keyword>
<keyword evidence="9" id="KW-0804">Transcription</keyword>
<dbReference type="GO" id="GO:0045944">
    <property type="term" value="P:positive regulation of transcription by RNA polymerase II"/>
    <property type="evidence" value="ECO:0007669"/>
    <property type="project" value="TreeGrafter"/>
</dbReference>
<dbReference type="WBParaSite" id="ACRNAN_Path_288.g1086.t1">
    <property type="protein sequence ID" value="ACRNAN_Path_288.g1086.t1"/>
    <property type="gene ID" value="ACRNAN_Path_288.g1086"/>
</dbReference>
<dbReference type="Gene3D" id="1.20.1020.10">
    <property type="entry name" value="TAZ domain"/>
    <property type="match status" value="1"/>
</dbReference>
<dbReference type="AlphaFoldDB" id="A0A914C4S3"/>
<dbReference type="Pfam" id="PF02135">
    <property type="entry name" value="zf-TAZ"/>
    <property type="match status" value="1"/>
</dbReference>
<name>A0A914C4S3_9BILA</name>
<dbReference type="PROSITE" id="PS50089">
    <property type="entry name" value="ZF_RING_2"/>
    <property type="match status" value="1"/>
</dbReference>
<evidence type="ECO:0000256" key="1">
    <source>
        <dbReference type="ARBA" id="ARBA00004123"/>
    </source>
</evidence>
<dbReference type="InterPro" id="IPR013178">
    <property type="entry name" value="Histone_AcTrfase_Rtt109/CBP"/>
</dbReference>